<protein>
    <submittedName>
        <fullName evidence="1">Uncharacterized protein</fullName>
    </submittedName>
</protein>
<evidence type="ECO:0000313" key="2">
    <source>
        <dbReference type="Proteomes" id="UP000013270"/>
    </source>
</evidence>
<evidence type="ECO:0000313" key="1">
    <source>
        <dbReference type="EMBL" id="ENV21008.1"/>
    </source>
</evidence>
<sequence length="30" mass="3440">MKDVKAKAESPIYADMLRLIQQFSVRSNSI</sequence>
<dbReference type="EMBL" id="APPK01000045">
    <property type="protein sequence ID" value="ENV21008.1"/>
    <property type="molecule type" value="Genomic_DNA"/>
</dbReference>
<name>N8YN77_ACIBZ</name>
<dbReference type="AlphaFoldDB" id="N8YN77"/>
<organism evidence="1 2">
    <name type="scientific">Acinetobacter bereziniae NIPH 3</name>
    <dbReference type="NCBI Taxonomy" id="1217651"/>
    <lineage>
        <taxon>Bacteria</taxon>
        <taxon>Pseudomonadati</taxon>
        <taxon>Pseudomonadota</taxon>
        <taxon>Gammaproteobacteria</taxon>
        <taxon>Moraxellales</taxon>
        <taxon>Moraxellaceae</taxon>
        <taxon>Acinetobacter</taxon>
    </lineage>
</organism>
<dbReference type="Proteomes" id="UP000013270">
    <property type="component" value="Unassembled WGS sequence"/>
</dbReference>
<proteinExistence type="predicted"/>
<reference evidence="1 2" key="1">
    <citation type="submission" date="2013-02" db="EMBL/GenBank/DDBJ databases">
        <title>The Genome Sequence of Acinetobacter bereziniae NIPH 3.</title>
        <authorList>
            <consortium name="The Broad Institute Genome Sequencing Platform"/>
            <consortium name="The Broad Institute Genome Sequencing Center for Infectious Disease"/>
            <person name="Cerqueira G."/>
            <person name="Feldgarden M."/>
            <person name="Courvalin P."/>
            <person name="Perichon B."/>
            <person name="Grillot-Courvalin C."/>
            <person name="Clermont D."/>
            <person name="Rocha E."/>
            <person name="Yoon E.-J."/>
            <person name="Nemec A."/>
            <person name="Walker B."/>
            <person name="Young S.K."/>
            <person name="Zeng Q."/>
            <person name="Gargeya S."/>
            <person name="Fitzgerald M."/>
            <person name="Haas B."/>
            <person name="Abouelleil A."/>
            <person name="Alvarado L."/>
            <person name="Arachchi H.M."/>
            <person name="Berlin A.M."/>
            <person name="Chapman S.B."/>
            <person name="Dewar J."/>
            <person name="Goldberg J."/>
            <person name="Griggs A."/>
            <person name="Gujja S."/>
            <person name="Hansen M."/>
            <person name="Howarth C."/>
            <person name="Imamovic A."/>
            <person name="Larimer J."/>
            <person name="McCowan C."/>
            <person name="Murphy C."/>
            <person name="Neiman D."/>
            <person name="Pearson M."/>
            <person name="Priest M."/>
            <person name="Roberts A."/>
            <person name="Saif S."/>
            <person name="Shea T."/>
            <person name="Sisk P."/>
            <person name="Sykes S."/>
            <person name="Wortman J."/>
            <person name="Nusbaum C."/>
            <person name="Birren B."/>
        </authorList>
    </citation>
    <scope>NUCLEOTIDE SEQUENCE [LARGE SCALE GENOMIC DNA]</scope>
    <source>
        <strain evidence="1 2">NIPH 3</strain>
    </source>
</reference>
<dbReference type="HOGENOM" id="CLU_3401656_0_0_6"/>
<gene>
    <name evidence="1" type="ORF">F963_03140</name>
</gene>
<comment type="caution">
    <text evidence="1">The sequence shown here is derived from an EMBL/GenBank/DDBJ whole genome shotgun (WGS) entry which is preliminary data.</text>
</comment>
<accession>N8YN77</accession>